<dbReference type="EMBL" id="NEMB01000003">
    <property type="protein sequence ID" value="PQQ67920.1"/>
    <property type="molecule type" value="Genomic_DNA"/>
</dbReference>
<feature type="domain" description="Ribosomal protein eL8/eL30/eS12/Gadd45" evidence="1">
    <location>
        <begin position="5"/>
        <end position="94"/>
    </location>
</feature>
<dbReference type="Pfam" id="PF01248">
    <property type="entry name" value="Ribosomal_L7Ae"/>
    <property type="match status" value="1"/>
</dbReference>
<organism evidence="2 3">
    <name type="scientific">Acetivibrio saccincola</name>
    <dbReference type="NCBI Taxonomy" id="1677857"/>
    <lineage>
        <taxon>Bacteria</taxon>
        <taxon>Bacillati</taxon>
        <taxon>Bacillota</taxon>
        <taxon>Clostridia</taxon>
        <taxon>Eubacteriales</taxon>
        <taxon>Oscillospiraceae</taxon>
        <taxon>Acetivibrio</taxon>
    </lineage>
</organism>
<dbReference type="RefSeq" id="WP_101302098.1">
    <property type="nucleotide sequence ID" value="NZ_CP025197.1"/>
</dbReference>
<dbReference type="AlphaFoldDB" id="A0A2S8RDP1"/>
<dbReference type="InterPro" id="IPR004038">
    <property type="entry name" value="Ribosomal_eL8/eL30/eS12/Gad45"/>
</dbReference>
<dbReference type="SUPFAM" id="SSF55315">
    <property type="entry name" value="L30e-like"/>
    <property type="match status" value="1"/>
</dbReference>
<evidence type="ECO:0000259" key="1">
    <source>
        <dbReference type="Pfam" id="PF01248"/>
    </source>
</evidence>
<dbReference type="OrthoDB" id="9794863at2"/>
<keyword evidence="2" id="KW-0687">Ribonucleoprotein</keyword>
<reference evidence="2 3" key="1">
    <citation type="journal article" date="2018" name="Syst. Appl. Microbiol.">
        <title>Characterization and high-quality draft genome sequence of Herbivorax saccincola A7, an anaerobic, alkaliphilic, thermophilic, cellulolytic, and xylanolytic bacterium.</title>
        <authorList>
            <person name="Aikawa S."/>
            <person name="Baramee S."/>
            <person name="Sermsathanaswadi J."/>
            <person name="Thianheng P."/>
            <person name="Tachaapaikoon C."/>
            <person name="Shikata A."/>
            <person name="Waeonukul R."/>
            <person name="Pason P."/>
            <person name="Ratanakhanokchai K."/>
            <person name="Kosugi A."/>
        </authorList>
    </citation>
    <scope>NUCLEOTIDE SEQUENCE [LARGE SCALE GENOMIC DNA]</scope>
    <source>
        <strain evidence="2 3">A7</strain>
    </source>
</reference>
<keyword evidence="2" id="KW-0689">Ribosomal protein</keyword>
<dbReference type="Proteomes" id="UP000239720">
    <property type="component" value="Unassembled WGS sequence"/>
</dbReference>
<dbReference type="InterPro" id="IPR029064">
    <property type="entry name" value="Ribosomal_eL30-like_sf"/>
</dbReference>
<comment type="caution">
    <text evidence="2">The sequence shown here is derived from an EMBL/GenBank/DDBJ whole genome shotgun (WGS) entry which is preliminary data.</text>
</comment>
<accession>A0A2S8RDP1</accession>
<protein>
    <submittedName>
        <fullName evidence="2">50S ribosomal protein L7ae</fullName>
    </submittedName>
</protein>
<sequence>MTNRIYSFMGLARKANKLVSGDETCERLLKSGKVKLIVVAEDASFNTKKKYENACFHRRVEMRIFGTKELLGKFIGKGITSVVAILDKGFSNNLLKMIDDENNACGGEDIDKKKSL</sequence>
<gene>
    <name evidence="2" type="ORF">B9R14_14905</name>
</gene>
<evidence type="ECO:0000313" key="3">
    <source>
        <dbReference type="Proteomes" id="UP000239720"/>
    </source>
</evidence>
<evidence type="ECO:0000313" key="2">
    <source>
        <dbReference type="EMBL" id="PQQ67920.1"/>
    </source>
</evidence>
<proteinExistence type="predicted"/>
<name>A0A2S8RDP1_9FIRM</name>
<dbReference type="Gene3D" id="3.30.1330.30">
    <property type="match status" value="1"/>
</dbReference>
<dbReference type="GO" id="GO:0005840">
    <property type="term" value="C:ribosome"/>
    <property type="evidence" value="ECO:0007669"/>
    <property type="project" value="UniProtKB-KW"/>
</dbReference>